<evidence type="ECO:0000313" key="2">
    <source>
        <dbReference type="Proteomes" id="UP000627292"/>
    </source>
</evidence>
<reference evidence="1" key="1">
    <citation type="journal article" date="2014" name="Int. J. Syst. Evol. Microbiol.">
        <title>Complete genome sequence of Corynebacterium casei LMG S-19264T (=DSM 44701T), isolated from a smear-ripened cheese.</title>
        <authorList>
            <consortium name="US DOE Joint Genome Institute (JGI-PGF)"/>
            <person name="Walter F."/>
            <person name="Albersmeier A."/>
            <person name="Kalinowski J."/>
            <person name="Ruckert C."/>
        </authorList>
    </citation>
    <scope>NUCLEOTIDE SEQUENCE</scope>
    <source>
        <strain evidence="1">CGMCC 1.15290</strain>
    </source>
</reference>
<dbReference type="Pfam" id="PF19692">
    <property type="entry name" value="DUF6193"/>
    <property type="match status" value="1"/>
</dbReference>
<dbReference type="Proteomes" id="UP000627292">
    <property type="component" value="Unassembled WGS sequence"/>
</dbReference>
<keyword evidence="2" id="KW-1185">Reference proteome</keyword>
<organism evidence="1 2">
    <name type="scientific">Filimonas zeae</name>
    <dbReference type="NCBI Taxonomy" id="1737353"/>
    <lineage>
        <taxon>Bacteria</taxon>
        <taxon>Pseudomonadati</taxon>
        <taxon>Bacteroidota</taxon>
        <taxon>Chitinophagia</taxon>
        <taxon>Chitinophagales</taxon>
        <taxon>Chitinophagaceae</taxon>
        <taxon>Filimonas</taxon>
    </lineage>
</organism>
<dbReference type="RefSeq" id="WP_188951178.1">
    <property type="nucleotide sequence ID" value="NZ_BMIB01000001.1"/>
</dbReference>
<dbReference type="InterPro" id="IPR045682">
    <property type="entry name" value="DUF6193"/>
</dbReference>
<gene>
    <name evidence="1" type="ORF">GCM10011379_13240</name>
</gene>
<dbReference type="EMBL" id="BMIB01000001">
    <property type="protein sequence ID" value="GGH62874.1"/>
    <property type="molecule type" value="Genomic_DNA"/>
</dbReference>
<evidence type="ECO:0000313" key="1">
    <source>
        <dbReference type="EMBL" id="GGH62874.1"/>
    </source>
</evidence>
<accession>A0A917ISX5</accession>
<comment type="caution">
    <text evidence="1">The sequence shown here is derived from an EMBL/GenBank/DDBJ whole genome shotgun (WGS) entry which is preliminary data.</text>
</comment>
<sequence>MQLFRFFRKHKPAVPPPSYPQLTEVVSVTSELDEALTQINSSLRCVPEEVVMQLATPIAIVSYGNRFVQVYIEAGKNTYLHEFWHNGVYVAQGYFDVLAPVAQAINYWLKADIDVDDLIHEYPFITPYDNSDEAAAVKEVEKRWSAYCSDGQVPELQAFLRLAAEDEVVSKLSPYTSLYTLCFSRCTEYPFDNICMPFVIPKAYENYAHPLDKRKVAPMGAQPDEGEVFVVTINRYQYVGEGNAATALQLVKSLLPPGIRPIRRKYDDL</sequence>
<protein>
    <submittedName>
        <fullName evidence="1">Uncharacterized protein</fullName>
    </submittedName>
</protein>
<proteinExistence type="predicted"/>
<reference evidence="1" key="2">
    <citation type="submission" date="2020-09" db="EMBL/GenBank/DDBJ databases">
        <authorList>
            <person name="Sun Q."/>
            <person name="Zhou Y."/>
        </authorList>
    </citation>
    <scope>NUCLEOTIDE SEQUENCE</scope>
    <source>
        <strain evidence="1">CGMCC 1.15290</strain>
    </source>
</reference>
<dbReference type="AlphaFoldDB" id="A0A917ISX5"/>
<name>A0A917ISX5_9BACT</name>